<sequence length="320" mass="35499">MAYYSGQASSYQELRNVLANACVAAGWTWSDGILSKNAAYIKLTATDALGWGHGLQIWGGTGKSGSDLVNPCPSAHRIGALGHDPTMIPHVSFPCDYFIFAFDQPVDEIYLIIKYAIDRYMFLSFGLSSLNVGFWLCATVSNAYNTNWWNASEMFRSFTIQSDGTYGNQHTDGTSTVATGFLWQTRSYNNNGSACTSAYLTLNQSWITSIGNDWGTNKISAISSVAPLIANQPSLWSANSALIPIQLNVEFPQAKRVLISEIQNARYLRIDNYEPEQIITLGNDKWKVFPFHKKNLAQRNGGEPIDHSGTFGWAIRYEEP</sequence>
<organism evidence="1 2">
    <name type="scientific">Acinetobacter nematophilus</name>
    <dbReference type="NCBI Taxonomy" id="2994642"/>
    <lineage>
        <taxon>Bacteria</taxon>
        <taxon>Pseudomonadati</taxon>
        <taxon>Pseudomonadota</taxon>
        <taxon>Gammaproteobacteria</taxon>
        <taxon>Moraxellales</taxon>
        <taxon>Moraxellaceae</taxon>
        <taxon>Acinetobacter</taxon>
    </lineage>
</organism>
<dbReference type="Proteomes" id="UP001146019">
    <property type="component" value="Unassembled WGS sequence"/>
</dbReference>
<proteinExistence type="predicted"/>
<dbReference type="AlphaFoldDB" id="A0A9X3DQ78"/>
<comment type="caution">
    <text evidence="1">The sequence shown here is derived from an EMBL/GenBank/DDBJ whole genome shotgun (WGS) entry which is preliminary data.</text>
</comment>
<dbReference type="EMBL" id="JAPKMY010000001">
    <property type="protein sequence ID" value="MCX5466489.1"/>
    <property type="molecule type" value="Genomic_DNA"/>
</dbReference>
<name>A0A9X3DQ78_9GAMM</name>
<reference evidence="1" key="1">
    <citation type="submission" date="2022-11" db="EMBL/GenBank/DDBJ databases">
        <title>Biodiversity and phylogenetic relationships of bacteria.</title>
        <authorList>
            <person name="Machado R.A.R."/>
            <person name="Bhat A."/>
            <person name="Loulou A."/>
            <person name="Kallel S."/>
        </authorList>
    </citation>
    <scope>NUCLEOTIDE SEQUENCE</scope>
    <source>
        <strain evidence="1">A-IN1</strain>
    </source>
</reference>
<protein>
    <recommendedName>
        <fullName evidence="3">Virion structural protein</fullName>
    </recommendedName>
</protein>
<evidence type="ECO:0008006" key="3">
    <source>
        <dbReference type="Google" id="ProtNLM"/>
    </source>
</evidence>
<accession>A0A9X3DQ78</accession>
<evidence type="ECO:0000313" key="1">
    <source>
        <dbReference type="EMBL" id="MCX5466489.1"/>
    </source>
</evidence>
<keyword evidence="2" id="KW-1185">Reference proteome</keyword>
<evidence type="ECO:0000313" key="2">
    <source>
        <dbReference type="Proteomes" id="UP001146019"/>
    </source>
</evidence>
<dbReference type="RefSeq" id="WP_266129007.1">
    <property type="nucleotide sequence ID" value="NZ_JAPKMY010000001.1"/>
</dbReference>
<gene>
    <name evidence="1" type="ORF">OSH00_01915</name>
</gene>